<evidence type="ECO:0000313" key="1">
    <source>
        <dbReference type="EMBL" id="KAJ9120237.1"/>
    </source>
</evidence>
<dbReference type="Proteomes" id="UP001243375">
    <property type="component" value="Unassembled WGS sequence"/>
</dbReference>
<comment type="caution">
    <text evidence="1">The sequence shown here is derived from an EMBL/GenBank/DDBJ whole genome shotgun (WGS) entry which is preliminary data.</text>
</comment>
<dbReference type="EMBL" id="JASBWU010000007">
    <property type="protein sequence ID" value="KAJ9120237.1"/>
    <property type="molecule type" value="Genomic_DNA"/>
</dbReference>
<name>A0ACC2XAA5_9TREE</name>
<protein>
    <submittedName>
        <fullName evidence="1">Uncharacterized protein</fullName>
    </submittedName>
</protein>
<sequence>MLDSAFKTRIHSVLTGVERDSEAHTLGLVLIGLWGHMVGQEPVRQRALANMLIAQQLRRADGSAMCSLISVDLVLALILPGYRSPAKTSKQDIRSKAALSDMAQELDTIAAVCLRYVLLLRSVPLLAKSEANRQERQRSSLYVRQACLEIRVLLARPAFDIQPESVTDQPLVIAAKDIQVLGIHAHPYAEIDPLEHNNSSRDAEEQAEQAEFYRQTDRLIDLMTVVGYRAAGRAAGRDDDSGVEGDLDEL</sequence>
<gene>
    <name evidence="1" type="ORF">QFC22_003137</name>
</gene>
<organism evidence="1 2">
    <name type="scientific">Naganishia vaughanmartiniae</name>
    <dbReference type="NCBI Taxonomy" id="1424756"/>
    <lineage>
        <taxon>Eukaryota</taxon>
        <taxon>Fungi</taxon>
        <taxon>Dikarya</taxon>
        <taxon>Basidiomycota</taxon>
        <taxon>Agaricomycotina</taxon>
        <taxon>Tremellomycetes</taxon>
        <taxon>Filobasidiales</taxon>
        <taxon>Filobasidiaceae</taxon>
        <taxon>Naganishia</taxon>
    </lineage>
</organism>
<evidence type="ECO:0000313" key="2">
    <source>
        <dbReference type="Proteomes" id="UP001243375"/>
    </source>
</evidence>
<proteinExistence type="predicted"/>
<reference evidence="1" key="1">
    <citation type="submission" date="2023-04" db="EMBL/GenBank/DDBJ databases">
        <title>Draft Genome sequencing of Naganishia species isolated from polar environments using Oxford Nanopore Technology.</title>
        <authorList>
            <person name="Leo P."/>
            <person name="Venkateswaran K."/>
        </authorList>
    </citation>
    <scope>NUCLEOTIDE SEQUENCE</scope>
    <source>
        <strain evidence="1">MNA-CCFEE 5425</strain>
    </source>
</reference>
<accession>A0ACC2XAA5</accession>
<keyword evidence="2" id="KW-1185">Reference proteome</keyword>